<feature type="transmembrane region" description="Helical" evidence="6">
    <location>
        <begin position="77"/>
        <end position="99"/>
    </location>
</feature>
<evidence type="ECO:0000256" key="3">
    <source>
        <dbReference type="ARBA" id="ARBA00022692"/>
    </source>
</evidence>
<feature type="transmembrane region" description="Helical" evidence="6">
    <location>
        <begin position="47"/>
        <end position="65"/>
    </location>
</feature>
<feature type="transmembrane region" description="Helical" evidence="6">
    <location>
        <begin position="17"/>
        <end position="35"/>
    </location>
</feature>
<dbReference type="OrthoDB" id="5946847at2759"/>
<proteinExistence type="inferred from homology"/>
<dbReference type="PANTHER" id="PTHR31746">
    <property type="entry name" value="TRANSMEMBRANE PROTEIN 229 FAMILY MEMBER"/>
    <property type="match status" value="1"/>
</dbReference>
<dbReference type="EMBL" id="WNTK01014608">
    <property type="protein sequence ID" value="KAG9461984.1"/>
    <property type="molecule type" value="Genomic_DNA"/>
</dbReference>
<protein>
    <recommendedName>
        <fullName evidence="9">Transmembrane protein 229B</fullName>
    </recommendedName>
</protein>
<evidence type="ECO:0000313" key="7">
    <source>
        <dbReference type="EMBL" id="KAG9461984.1"/>
    </source>
</evidence>
<dbReference type="AlphaFoldDB" id="A0A8J6B2H4"/>
<evidence type="ECO:0000256" key="1">
    <source>
        <dbReference type="ARBA" id="ARBA00004141"/>
    </source>
</evidence>
<comment type="similarity">
    <text evidence="2">Belongs to the TMEM229 family.</text>
</comment>
<evidence type="ECO:0000256" key="6">
    <source>
        <dbReference type="SAM" id="Phobius"/>
    </source>
</evidence>
<gene>
    <name evidence="7" type="ORF">GDO78_015192</name>
</gene>
<keyword evidence="8" id="KW-1185">Reference proteome</keyword>
<organism evidence="7 8">
    <name type="scientific">Eleutherodactylus coqui</name>
    <name type="common">Puerto Rican coqui</name>
    <dbReference type="NCBI Taxonomy" id="57060"/>
    <lineage>
        <taxon>Eukaryota</taxon>
        <taxon>Metazoa</taxon>
        <taxon>Chordata</taxon>
        <taxon>Craniata</taxon>
        <taxon>Vertebrata</taxon>
        <taxon>Euteleostomi</taxon>
        <taxon>Amphibia</taxon>
        <taxon>Batrachia</taxon>
        <taxon>Anura</taxon>
        <taxon>Neobatrachia</taxon>
        <taxon>Hyloidea</taxon>
        <taxon>Eleutherodactylidae</taxon>
        <taxon>Eleutherodactylinae</taxon>
        <taxon>Eleutherodactylus</taxon>
        <taxon>Eleutherodactylus</taxon>
    </lineage>
</organism>
<feature type="transmembrane region" description="Helical" evidence="6">
    <location>
        <begin position="119"/>
        <end position="140"/>
    </location>
</feature>
<reference evidence="7" key="1">
    <citation type="thesis" date="2020" institute="ProQuest LLC" country="789 East Eisenhower Parkway, Ann Arbor, MI, USA">
        <title>Comparative Genomics and Chromosome Evolution.</title>
        <authorList>
            <person name="Mudd A.B."/>
        </authorList>
    </citation>
    <scope>NUCLEOTIDE SEQUENCE</scope>
    <source>
        <strain evidence="7">HN-11 Male</strain>
        <tissue evidence="7">Kidney and liver</tissue>
    </source>
</reference>
<keyword evidence="4 6" id="KW-1133">Transmembrane helix</keyword>
<dbReference type="Proteomes" id="UP000770717">
    <property type="component" value="Unassembled WGS sequence"/>
</dbReference>
<comment type="subcellular location">
    <subcellularLocation>
        <location evidence="1">Membrane</location>
        <topology evidence="1">Multi-pass membrane protein</topology>
    </subcellularLocation>
</comment>
<dbReference type="InterPro" id="IPR010540">
    <property type="entry name" value="CmpB_TMEM229"/>
</dbReference>
<keyword evidence="3 6" id="KW-0812">Transmembrane</keyword>
<evidence type="ECO:0008006" key="9">
    <source>
        <dbReference type="Google" id="ProtNLM"/>
    </source>
</evidence>
<dbReference type="Pfam" id="PF06541">
    <property type="entry name" value="ABC_trans_CmpB"/>
    <property type="match status" value="1"/>
</dbReference>
<sequence length="163" mass="19356">MIVKKQKSGCLSGLCRWYIYAIHGLLCEILFTATWDYVTTSCWKLRGVSSIWAIFIYGTAIFIMEKMYLYLEEKYHLLYRCLVYTLWIFIWEFFTGFLLTTFNSCPWDYSHFSGNLMGLITLEYVVPWYFGCMIAEQFVIKNTLRLKFIPEGQKSALENNTRI</sequence>
<accession>A0A8J6B2H4</accession>
<comment type="caution">
    <text evidence="7">The sequence shown here is derived from an EMBL/GenBank/DDBJ whole genome shotgun (WGS) entry which is preliminary data.</text>
</comment>
<name>A0A8J6B2H4_ELECQ</name>
<dbReference type="PANTHER" id="PTHR31746:SF3">
    <property type="entry name" value="TRANSMEMBRANE PROTEIN 229B"/>
    <property type="match status" value="1"/>
</dbReference>
<evidence type="ECO:0000313" key="8">
    <source>
        <dbReference type="Proteomes" id="UP000770717"/>
    </source>
</evidence>
<evidence type="ECO:0000256" key="5">
    <source>
        <dbReference type="ARBA" id="ARBA00023136"/>
    </source>
</evidence>
<evidence type="ECO:0000256" key="2">
    <source>
        <dbReference type="ARBA" id="ARBA00006371"/>
    </source>
</evidence>
<evidence type="ECO:0000256" key="4">
    <source>
        <dbReference type="ARBA" id="ARBA00022989"/>
    </source>
</evidence>
<keyword evidence="5 6" id="KW-0472">Membrane</keyword>
<dbReference type="GO" id="GO:0016020">
    <property type="term" value="C:membrane"/>
    <property type="evidence" value="ECO:0007669"/>
    <property type="project" value="UniProtKB-SubCell"/>
</dbReference>